<dbReference type="Pfam" id="PF11799">
    <property type="entry name" value="IMS_C"/>
    <property type="match status" value="1"/>
</dbReference>
<dbReference type="InterPro" id="IPR043128">
    <property type="entry name" value="Rev_trsase/Diguanyl_cyclase"/>
</dbReference>
<keyword evidence="2" id="KW-0741">SOS mutagenesis</keyword>
<organism evidence="5 6">
    <name type="scientific">Flavobacterium croceum DSM 17960</name>
    <dbReference type="NCBI Taxonomy" id="1121886"/>
    <lineage>
        <taxon>Bacteria</taxon>
        <taxon>Pseudomonadati</taxon>
        <taxon>Bacteroidota</taxon>
        <taxon>Flavobacteriia</taxon>
        <taxon>Flavobacteriales</taxon>
        <taxon>Flavobacteriaceae</taxon>
        <taxon>Flavobacterium</taxon>
    </lineage>
</organism>
<accession>A0A2S4N5C2</accession>
<proteinExistence type="inferred from homology"/>
<dbReference type="GO" id="GO:0009432">
    <property type="term" value="P:SOS response"/>
    <property type="evidence" value="ECO:0007669"/>
    <property type="project" value="UniProtKB-KW"/>
</dbReference>
<dbReference type="SUPFAM" id="SSF100879">
    <property type="entry name" value="Lesion bypass DNA polymerase (Y-family), little finger domain"/>
    <property type="match status" value="1"/>
</dbReference>
<dbReference type="Pfam" id="PF00817">
    <property type="entry name" value="IMS"/>
    <property type="match status" value="1"/>
</dbReference>
<evidence type="ECO:0000313" key="5">
    <source>
        <dbReference type="EMBL" id="POS00934.1"/>
    </source>
</evidence>
<dbReference type="CDD" id="cd01700">
    <property type="entry name" value="PolY_Pol_V_umuC"/>
    <property type="match status" value="1"/>
</dbReference>
<gene>
    <name evidence="5" type="ORF">Q361_11738</name>
</gene>
<dbReference type="InterPro" id="IPR001126">
    <property type="entry name" value="UmuC"/>
</dbReference>
<evidence type="ECO:0000256" key="1">
    <source>
        <dbReference type="ARBA" id="ARBA00010945"/>
    </source>
</evidence>
<dbReference type="EMBL" id="PQNY01000017">
    <property type="protein sequence ID" value="POS00934.1"/>
    <property type="molecule type" value="Genomic_DNA"/>
</dbReference>
<name>A0A2S4N5C2_9FLAO</name>
<evidence type="ECO:0000256" key="3">
    <source>
        <dbReference type="ARBA" id="ARBA00023236"/>
    </source>
</evidence>
<keyword evidence="6" id="KW-1185">Reference proteome</keyword>
<feature type="domain" description="UmuC" evidence="4">
    <location>
        <begin position="2"/>
        <end position="188"/>
    </location>
</feature>
<dbReference type="AlphaFoldDB" id="A0A2S4N5C2"/>
<keyword evidence="3" id="KW-0742">SOS response</keyword>
<dbReference type="InterPro" id="IPR025188">
    <property type="entry name" value="DUF4113"/>
</dbReference>
<dbReference type="Gene3D" id="3.30.1490.100">
    <property type="entry name" value="DNA polymerase, Y-family, little finger domain"/>
    <property type="match status" value="1"/>
</dbReference>
<dbReference type="InterPro" id="IPR017961">
    <property type="entry name" value="DNA_pol_Y-fam_little_finger"/>
</dbReference>
<dbReference type="Gene3D" id="3.30.70.270">
    <property type="match status" value="1"/>
</dbReference>
<dbReference type="InterPro" id="IPR050116">
    <property type="entry name" value="DNA_polymerase-Y"/>
</dbReference>
<keyword evidence="2" id="KW-0227">DNA damage</keyword>
<dbReference type="GO" id="GO:0006281">
    <property type="term" value="P:DNA repair"/>
    <property type="evidence" value="ECO:0007669"/>
    <property type="project" value="InterPro"/>
</dbReference>
<dbReference type="SUPFAM" id="SSF56672">
    <property type="entry name" value="DNA/RNA polymerases"/>
    <property type="match status" value="1"/>
</dbReference>
<comment type="caution">
    <text evidence="5">The sequence shown here is derived from an EMBL/GenBank/DDBJ whole genome shotgun (WGS) entry which is preliminary data.</text>
</comment>
<evidence type="ECO:0000313" key="6">
    <source>
        <dbReference type="Proteomes" id="UP000237056"/>
    </source>
</evidence>
<evidence type="ECO:0000256" key="2">
    <source>
        <dbReference type="ARBA" id="ARBA00023199"/>
    </source>
</evidence>
<dbReference type="PANTHER" id="PTHR11076">
    <property type="entry name" value="DNA REPAIR POLYMERASE UMUC / TRANSFERASE FAMILY MEMBER"/>
    <property type="match status" value="1"/>
</dbReference>
<dbReference type="PROSITE" id="PS50173">
    <property type="entry name" value="UMUC"/>
    <property type="match status" value="1"/>
</dbReference>
<sequence length="421" mass="48679">MFGLADCNNFYVSCHRVGSPMVQNKPVLVLSNQDACVVSRSNEAKELGIPMGIALFELKDTLQKNTLTLFSSNYELYGDMSTRVFSILREYAPSLEEYSIDECFLHFLKMPENFNYSNYGHKIREDVYKQTLIPVSIGFAPTKALAKVANKIAKKYPKQTQNVYVIDTQEKRMKALKWTKIEDVWGIGSQYAKKLQYIGVKTAYDFTCLPDLWVKKHLTIQGLRIKKDLEGIPSIGIEQIKSKKNMTCSRSFEKATQDKHYIKERLATFSANLAQKLRKSKSHCNLISVFIKTDRFKENAPQYSAYKTIATKFPTCSTFEITKMVFQLLDELYKEGYEYKKAGVLLSGITPQQAYQTNLFQGENPKHDTLFKVIDKINEKQPDLIKFGIQDLKDKWKMKENYPSKRFSTRWSERLTINCKK</sequence>
<dbReference type="GO" id="GO:0003684">
    <property type="term" value="F:damaged DNA binding"/>
    <property type="evidence" value="ECO:0007669"/>
    <property type="project" value="InterPro"/>
</dbReference>
<dbReference type="InterPro" id="IPR043502">
    <property type="entry name" value="DNA/RNA_pol_sf"/>
</dbReference>
<dbReference type="PANTHER" id="PTHR11076:SF33">
    <property type="entry name" value="DNA POLYMERASE KAPPA"/>
    <property type="match status" value="1"/>
</dbReference>
<dbReference type="Proteomes" id="UP000237056">
    <property type="component" value="Unassembled WGS sequence"/>
</dbReference>
<protein>
    <submittedName>
        <fullName evidence="5">DNA polymerase V</fullName>
    </submittedName>
</protein>
<dbReference type="OrthoDB" id="9808813at2"/>
<dbReference type="InterPro" id="IPR036775">
    <property type="entry name" value="DNA_pol_Y-fam_lit_finger_sf"/>
</dbReference>
<reference evidence="5 6" key="1">
    <citation type="submission" date="2018-01" db="EMBL/GenBank/DDBJ databases">
        <title>Genomic Encyclopedia of Type Strains, Phase I: the one thousand microbial genomes (KMG-I) project.</title>
        <authorList>
            <person name="Goeker M."/>
        </authorList>
    </citation>
    <scope>NUCLEOTIDE SEQUENCE [LARGE SCALE GENOMIC DNA]</scope>
    <source>
        <strain evidence="5 6">DSM 17960</strain>
    </source>
</reference>
<dbReference type="GO" id="GO:0003887">
    <property type="term" value="F:DNA-directed DNA polymerase activity"/>
    <property type="evidence" value="ECO:0007669"/>
    <property type="project" value="UniProtKB-KW"/>
</dbReference>
<dbReference type="Pfam" id="PF13438">
    <property type="entry name" value="DUF4113"/>
    <property type="match status" value="1"/>
</dbReference>
<comment type="similarity">
    <text evidence="1">Belongs to the DNA polymerase type-Y family.</text>
</comment>
<dbReference type="GO" id="GO:0042276">
    <property type="term" value="P:error-prone translesion synthesis"/>
    <property type="evidence" value="ECO:0007669"/>
    <property type="project" value="TreeGrafter"/>
</dbReference>
<evidence type="ECO:0000259" key="4">
    <source>
        <dbReference type="PROSITE" id="PS50173"/>
    </source>
</evidence>
<dbReference type="RefSeq" id="WP_103726891.1">
    <property type="nucleotide sequence ID" value="NZ_PQNY01000017.1"/>
</dbReference>
<dbReference type="Gene3D" id="3.40.1170.60">
    <property type="match status" value="1"/>
</dbReference>